<sequence length="277" mass="29804">MDARFDDLEDGYEETHYTPASIGSPSLIADDVHVRYRVFGGRRITQTDQGLLRKALNRGRRHVGAVSEVHAVKGVSFVAHHGESIGILGRNGAGKSTLLRALAGLLPMAAGNVYSAGTMSLLGVNAALMGSMTGERNIMIGGLALGLTPKEVREKMPSIVEFAGIGDFVNLPMSAYSSGMAARLRFAISTSVVPDILMIDEALATGDAEFRARSQARVEEIRDEAGTVFLVSHSIASVERMCNRAIWLEQGRMVMDGPVDDVCAAYKEATRVRPKKK</sequence>
<dbReference type="SUPFAM" id="SSF52540">
    <property type="entry name" value="P-loop containing nucleoside triphosphate hydrolases"/>
    <property type="match status" value="1"/>
</dbReference>
<dbReference type="PANTHER" id="PTHR46743:SF2">
    <property type="entry name" value="TEICHOIC ACIDS EXPORT ATP-BINDING PROTEIN TAGH"/>
    <property type="match status" value="1"/>
</dbReference>
<keyword evidence="2" id="KW-0813">Transport</keyword>
<proteinExistence type="inferred from homology"/>
<dbReference type="InterPro" id="IPR003593">
    <property type="entry name" value="AAA+_ATPase"/>
</dbReference>
<dbReference type="OrthoDB" id="9778870at2"/>
<evidence type="ECO:0000256" key="3">
    <source>
        <dbReference type="ARBA" id="ARBA00022741"/>
    </source>
</evidence>
<evidence type="ECO:0000313" key="6">
    <source>
        <dbReference type="EMBL" id="PJI94266.1"/>
    </source>
</evidence>
<dbReference type="InterPro" id="IPR027417">
    <property type="entry name" value="P-loop_NTPase"/>
</dbReference>
<name>A0A2M8WTS2_9MICO</name>
<evidence type="ECO:0000256" key="2">
    <source>
        <dbReference type="ARBA" id="ARBA00022448"/>
    </source>
</evidence>
<dbReference type="EMBL" id="PGTZ01000007">
    <property type="protein sequence ID" value="PJI94266.1"/>
    <property type="molecule type" value="Genomic_DNA"/>
</dbReference>
<dbReference type="PANTHER" id="PTHR46743">
    <property type="entry name" value="TEICHOIC ACIDS EXPORT ATP-BINDING PROTEIN TAGH"/>
    <property type="match status" value="1"/>
</dbReference>
<evidence type="ECO:0000256" key="1">
    <source>
        <dbReference type="ARBA" id="ARBA00005417"/>
    </source>
</evidence>
<dbReference type="InterPro" id="IPR015860">
    <property type="entry name" value="ABC_transpr_TagH-like"/>
</dbReference>
<protein>
    <submittedName>
        <fullName evidence="6">Teichoic acid transport system ATP-binding protein</fullName>
    </submittedName>
</protein>
<dbReference type="SMART" id="SM00382">
    <property type="entry name" value="AAA"/>
    <property type="match status" value="1"/>
</dbReference>
<accession>A0A2M8WTS2</accession>
<evidence type="ECO:0000259" key="5">
    <source>
        <dbReference type="PROSITE" id="PS50893"/>
    </source>
</evidence>
<dbReference type="Proteomes" id="UP000231586">
    <property type="component" value="Unassembled WGS sequence"/>
</dbReference>
<comment type="caution">
    <text evidence="6">The sequence shown here is derived from an EMBL/GenBank/DDBJ whole genome shotgun (WGS) entry which is preliminary data.</text>
</comment>
<dbReference type="PROSITE" id="PS50893">
    <property type="entry name" value="ABC_TRANSPORTER_2"/>
    <property type="match status" value="1"/>
</dbReference>
<keyword evidence="3" id="KW-0547">Nucleotide-binding</keyword>
<dbReference type="Gene3D" id="3.40.50.300">
    <property type="entry name" value="P-loop containing nucleotide triphosphate hydrolases"/>
    <property type="match status" value="1"/>
</dbReference>
<dbReference type="InterPro" id="IPR003439">
    <property type="entry name" value="ABC_transporter-like_ATP-bd"/>
</dbReference>
<dbReference type="GO" id="GO:0005524">
    <property type="term" value="F:ATP binding"/>
    <property type="evidence" value="ECO:0007669"/>
    <property type="project" value="UniProtKB-KW"/>
</dbReference>
<evidence type="ECO:0000256" key="4">
    <source>
        <dbReference type="ARBA" id="ARBA00022840"/>
    </source>
</evidence>
<dbReference type="InterPro" id="IPR017871">
    <property type="entry name" value="ABC_transporter-like_CS"/>
</dbReference>
<feature type="domain" description="ABC transporter" evidence="5">
    <location>
        <begin position="53"/>
        <end position="275"/>
    </location>
</feature>
<reference evidence="6 7" key="1">
    <citation type="submission" date="2017-11" db="EMBL/GenBank/DDBJ databases">
        <title>Genomic Encyclopedia of Archaeal and Bacterial Type Strains, Phase II (KMG-II): From Individual Species to Whole Genera.</title>
        <authorList>
            <person name="Goeker M."/>
        </authorList>
    </citation>
    <scope>NUCLEOTIDE SEQUENCE [LARGE SCALE GENOMIC DNA]</scope>
    <source>
        <strain evidence="6 7">DSM 22413</strain>
    </source>
</reference>
<dbReference type="PROSITE" id="PS00211">
    <property type="entry name" value="ABC_TRANSPORTER_1"/>
    <property type="match status" value="1"/>
</dbReference>
<dbReference type="GO" id="GO:0140359">
    <property type="term" value="F:ABC-type transporter activity"/>
    <property type="evidence" value="ECO:0007669"/>
    <property type="project" value="InterPro"/>
</dbReference>
<dbReference type="CDD" id="cd03220">
    <property type="entry name" value="ABC_KpsT_Wzt"/>
    <property type="match status" value="1"/>
</dbReference>
<gene>
    <name evidence="6" type="ORF">CLV34_1754</name>
</gene>
<dbReference type="Pfam" id="PF00005">
    <property type="entry name" value="ABC_tran"/>
    <property type="match status" value="1"/>
</dbReference>
<dbReference type="AlphaFoldDB" id="A0A2M8WTS2"/>
<dbReference type="InterPro" id="IPR050683">
    <property type="entry name" value="Bact_Polysacc_Export_ATP-bd"/>
</dbReference>
<comment type="similarity">
    <text evidence="1">Belongs to the ABC transporter superfamily.</text>
</comment>
<keyword evidence="7" id="KW-1185">Reference proteome</keyword>
<dbReference type="GO" id="GO:0016020">
    <property type="term" value="C:membrane"/>
    <property type="evidence" value="ECO:0007669"/>
    <property type="project" value="InterPro"/>
</dbReference>
<dbReference type="GO" id="GO:0016887">
    <property type="term" value="F:ATP hydrolysis activity"/>
    <property type="evidence" value="ECO:0007669"/>
    <property type="project" value="InterPro"/>
</dbReference>
<evidence type="ECO:0000313" key="7">
    <source>
        <dbReference type="Proteomes" id="UP000231586"/>
    </source>
</evidence>
<keyword evidence="4 6" id="KW-0067">ATP-binding</keyword>
<organism evidence="6 7">
    <name type="scientific">Luteimicrobium subarcticum</name>
    <dbReference type="NCBI Taxonomy" id="620910"/>
    <lineage>
        <taxon>Bacteria</taxon>
        <taxon>Bacillati</taxon>
        <taxon>Actinomycetota</taxon>
        <taxon>Actinomycetes</taxon>
        <taxon>Micrococcales</taxon>
        <taxon>Luteimicrobium</taxon>
    </lineage>
</organism>